<proteinExistence type="predicted"/>
<reference evidence="1 2" key="1">
    <citation type="journal article" date="2021" name="Elife">
        <title>Chloroplast acquisition without the gene transfer in kleptoplastic sea slugs, Plakobranchus ocellatus.</title>
        <authorList>
            <person name="Maeda T."/>
            <person name="Takahashi S."/>
            <person name="Yoshida T."/>
            <person name="Shimamura S."/>
            <person name="Takaki Y."/>
            <person name="Nagai Y."/>
            <person name="Toyoda A."/>
            <person name="Suzuki Y."/>
            <person name="Arimoto A."/>
            <person name="Ishii H."/>
            <person name="Satoh N."/>
            <person name="Nishiyama T."/>
            <person name="Hasebe M."/>
            <person name="Maruyama T."/>
            <person name="Minagawa J."/>
            <person name="Obokata J."/>
            <person name="Shigenobu S."/>
        </authorList>
    </citation>
    <scope>NUCLEOTIDE SEQUENCE [LARGE SCALE GENOMIC DNA]</scope>
</reference>
<organism evidence="1 2">
    <name type="scientific">Plakobranchus ocellatus</name>
    <dbReference type="NCBI Taxonomy" id="259542"/>
    <lineage>
        <taxon>Eukaryota</taxon>
        <taxon>Metazoa</taxon>
        <taxon>Spiralia</taxon>
        <taxon>Lophotrochozoa</taxon>
        <taxon>Mollusca</taxon>
        <taxon>Gastropoda</taxon>
        <taxon>Heterobranchia</taxon>
        <taxon>Euthyneura</taxon>
        <taxon>Panpulmonata</taxon>
        <taxon>Sacoglossa</taxon>
        <taxon>Placobranchoidea</taxon>
        <taxon>Plakobranchidae</taxon>
        <taxon>Plakobranchus</taxon>
    </lineage>
</organism>
<dbReference type="Proteomes" id="UP000735302">
    <property type="component" value="Unassembled WGS sequence"/>
</dbReference>
<keyword evidence="2" id="KW-1185">Reference proteome</keyword>
<evidence type="ECO:0000313" key="2">
    <source>
        <dbReference type="Proteomes" id="UP000735302"/>
    </source>
</evidence>
<evidence type="ECO:0000313" key="1">
    <source>
        <dbReference type="EMBL" id="GFN80837.1"/>
    </source>
</evidence>
<sequence>MLIIRVKKSVLLEIRVRKALLLEIKVKRVLLLEIRVRKVFLLDIKVKRVLLLEIRVRSGYAGDHQECVIADDQSQEGDDAYDQSQSSWCCRPKSGTEEVVFVGDQSERGCCCWRLESEKMLL</sequence>
<comment type="caution">
    <text evidence="1">The sequence shown here is derived from an EMBL/GenBank/DDBJ whole genome shotgun (WGS) entry which is preliminary data.</text>
</comment>
<accession>A0AAV3YED8</accession>
<dbReference type="EMBL" id="BLXT01000847">
    <property type="protein sequence ID" value="GFN80837.1"/>
    <property type="molecule type" value="Genomic_DNA"/>
</dbReference>
<dbReference type="AlphaFoldDB" id="A0AAV3YED8"/>
<name>A0AAV3YED8_9GAST</name>
<protein>
    <submittedName>
        <fullName evidence="1">Uncharacterized protein</fullName>
    </submittedName>
</protein>
<gene>
    <name evidence="1" type="ORF">PoB_000734300</name>
</gene>